<protein>
    <submittedName>
        <fullName evidence="1">Uncharacterized protein</fullName>
    </submittedName>
</protein>
<reference evidence="1" key="1">
    <citation type="submission" date="2021-03" db="EMBL/GenBank/DDBJ databases">
        <authorList>
            <person name="Tran Van P."/>
        </authorList>
    </citation>
    <scope>NUCLEOTIDE SEQUENCE</scope>
</reference>
<keyword evidence="2" id="KW-1185">Reference proteome</keyword>
<gene>
    <name evidence="1" type="ORF">TPAB3V08_LOCUS2280</name>
</gene>
<sequence>MRGEGVPNIFYASVPSKLPPIGWEGREKEKGKLSDFQRDRHAGRCNELCRLHHLLKVGYNKYNNSKECRQAATSKYRSVLRETVYLKTIDMAGERDGMWGKDRYNVYTSRICVEKKWKTTLNTPDLDSNLDLPILGSLVYCGSRDHATNENEQKRGGHHYIASPLLRMTITSRFGNQYIAAPSPRISPTSLHTANPTLTYNQ</sequence>
<accession>A0ABN7NKE1</accession>
<evidence type="ECO:0000313" key="1">
    <source>
        <dbReference type="EMBL" id="CAG2055274.1"/>
    </source>
</evidence>
<proteinExistence type="predicted"/>
<dbReference type="EMBL" id="CAJPIN010002283">
    <property type="protein sequence ID" value="CAG2055274.1"/>
    <property type="molecule type" value="Genomic_DNA"/>
</dbReference>
<dbReference type="Proteomes" id="UP001153148">
    <property type="component" value="Unassembled WGS sequence"/>
</dbReference>
<comment type="caution">
    <text evidence="1">The sequence shown here is derived from an EMBL/GenBank/DDBJ whole genome shotgun (WGS) entry which is preliminary data.</text>
</comment>
<evidence type="ECO:0000313" key="2">
    <source>
        <dbReference type="Proteomes" id="UP001153148"/>
    </source>
</evidence>
<name>A0ABN7NKE1_TIMPD</name>
<organism evidence="1 2">
    <name type="scientific">Timema podura</name>
    <name type="common">Walking stick</name>
    <dbReference type="NCBI Taxonomy" id="61482"/>
    <lineage>
        <taxon>Eukaryota</taxon>
        <taxon>Metazoa</taxon>
        <taxon>Ecdysozoa</taxon>
        <taxon>Arthropoda</taxon>
        <taxon>Hexapoda</taxon>
        <taxon>Insecta</taxon>
        <taxon>Pterygota</taxon>
        <taxon>Neoptera</taxon>
        <taxon>Polyneoptera</taxon>
        <taxon>Phasmatodea</taxon>
        <taxon>Timematodea</taxon>
        <taxon>Timematoidea</taxon>
        <taxon>Timematidae</taxon>
        <taxon>Timema</taxon>
    </lineage>
</organism>